<keyword evidence="7 10" id="KW-0472">Membrane</keyword>
<keyword evidence="6 10" id="KW-1133">Transmembrane helix</keyword>
<comment type="subcellular location">
    <subcellularLocation>
        <location evidence="1">Membrane</location>
    </subcellularLocation>
</comment>
<dbReference type="PANTHER" id="PTHR11058:SF9">
    <property type="entry name" value="NADH-UBIQUINONE OXIDOREDUCTASE CHAIN 3"/>
    <property type="match status" value="1"/>
</dbReference>
<evidence type="ECO:0000256" key="9">
    <source>
        <dbReference type="ARBA" id="ARBA00049551"/>
    </source>
</evidence>
<dbReference type="Gene3D" id="1.20.58.1610">
    <property type="entry name" value="NADH:ubiquinone/plastoquinone oxidoreductase, chain 3"/>
    <property type="match status" value="1"/>
</dbReference>
<protein>
    <recommendedName>
        <fullName evidence="3">NADH-ubiquinone oxidoreductase chain 3</fullName>
    </recommendedName>
    <alternativeName>
        <fullName evidence="8">NADH dehydrogenase subunit 3</fullName>
    </alternativeName>
</protein>
<keyword evidence="4" id="KW-0813">Transport</keyword>
<dbReference type="GO" id="GO:0030964">
    <property type="term" value="C:NADH dehydrogenase complex"/>
    <property type="evidence" value="ECO:0007669"/>
    <property type="project" value="TreeGrafter"/>
</dbReference>
<organism evidence="11 12">
    <name type="scientific">Bemisia tabaci</name>
    <name type="common">Sweetpotato whitefly</name>
    <name type="synonym">Aleurodes tabaci</name>
    <dbReference type="NCBI Taxonomy" id="7038"/>
    <lineage>
        <taxon>Eukaryota</taxon>
        <taxon>Metazoa</taxon>
        <taxon>Ecdysozoa</taxon>
        <taxon>Arthropoda</taxon>
        <taxon>Hexapoda</taxon>
        <taxon>Insecta</taxon>
        <taxon>Pterygota</taxon>
        <taxon>Neoptera</taxon>
        <taxon>Paraneoptera</taxon>
        <taxon>Hemiptera</taxon>
        <taxon>Sternorrhyncha</taxon>
        <taxon>Aleyrodoidea</taxon>
        <taxon>Aleyrodidae</taxon>
        <taxon>Aleyrodinae</taxon>
        <taxon>Bemisia</taxon>
    </lineage>
</organism>
<evidence type="ECO:0000256" key="8">
    <source>
        <dbReference type="ARBA" id="ARBA00031029"/>
    </source>
</evidence>
<dbReference type="EMBL" id="OU963863">
    <property type="protein sequence ID" value="CAH0385705.1"/>
    <property type="molecule type" value="Genomic_DNA"/>
</dbReference>
<evidence type="ECO:0000256" key="4">
    <source>
        <dbReference type="ARBA" id="ARBA00022448"/>
    </source>
</evidence>
<evidence type="ECO:0000256" key="1">
    <source>
        <dbReference type="ARBA" id="ARBA00004370"/>
    </source>
</evidence>
<name>A0A9P0EZL7_BEMTA</name>
<comment type="similarity">
    <text evidence="2">Belongs to the complex I subunit 3 family.</text>
</comment>
<sequence>MIDNIRENEDKTTPSSKVINKKSINAREKFSTFECGIDLITSLRLPFSLHFYFVSIIFLIFDVEVIFDSSICILF</sequence>
<evidence type="ECO:0000313" key="12">
    <source>
        <dbReference type="Proteomes" id="UP001152759"/>
    </source>
</evidence>
<evidence type="ECO:0000256" key="10">
    <source>
        <dbReference type="SAM" id="Phobius"/>
    </source>
</evidence>
<evidence type="ECO:0000256" key="5">
    <source>
        <dbReference type="ARBA" id="ARBA00022692"/>
    </source>
</evidence>
<evidence type="ECO:0000256" key="3">
    <source>
        <dbReference type="ARBA" id="ARBA00021007"/>
    </source>
</evidence>
<dbReference type="InterPro" id="IPR000440">
    <property type="entry name" value="NADH_UbQ/plastoQ_OxRdtase_su3"/>
</dbReference>
<reference evidence="11" key="1">
    <citation type="submission" date="2021-12" db="EMBL/GenBank/DDBJ databases">
        <authorList>
            <person name="King R."/>
        </authorList>
    </citation>
    <scope>NUCLEOTIDE SEQUENCE</scope>
</reference>
<proteinExistence type="inferred from homology"/>
<dbReference type="InterPro" id="IPR038430">
    <property type="entry name" value="NDAH_ubi_oxred_su3_sf"/>
</dbReference>
<dbReference type="AlphaFoldDB" id="A0A9P0EZL7"/>
<dbReference type="PANTHER" id="PTHR11058">
    <property type="entry name" value="NADH-UBIQUINONE OXIDOREDUCTASE CHAIN 3"/>
    <property type="match status" value="1"/>
</dbReference>
<dbReference type="GO" id="GO:0008137">
    <property type="term" value="F:NADH dehydrogenase (ubiquinone) activity"/>
    <property type="evidence" value="ECO:0007669"/>
    <property type="project" value="UniProtKB-EC"/>
</dbReference>
<keyword evidence="12" id="KW-1185">Reference proteome</keyword>
<evidence type="ECO:0000256" key="2">
    <source>
        <dbReference type="ARBA" id="ARBA00008472"/>
    </source>
</evidence>
<dbReference type="Pfam" id="PF00507">
    <property type="entry name" value="Oxidored_q4"/>
    <property type="match status" value="1"/>
</dbReference>
<comment type="catalytic activity">
    <reaction evidence="9">
        <text>a ubiquinone + NADH + 5 H(+)(in) = a ubiquinol + NAD(+) + 4 H(+)(out)</text>
        <dbReference type="Rhea" id="RHEA:29091"/>
        <dbReference type="Rhea" id="RHEA-COMP:9565"/>
        <dbReference type="Rhea" id="RHEA-COMP:9566"/>
        <dbReference type="ChEBI" id="CHEBI:15378"/>
        <dbReference type="ChEBI" id="CHEBI:16389"/>
        <dbReference type="ChEBI" id="CHEBI:17976"/>
        <dbReference type="ChEBI" id="CHEBI:57540"/>
        <dbReference type="ChEBI" id="CHEBI:57945"/>
        <dbReference type="EC" id="7.1.1.2"/>
    </reaction>
</comment>
<accession>A0A9P0EZL7</accession>
<evidence type="ECO:0000256" key="7">
    <source>
        <dbReference type="ARBA" id="ARBA00023136"/>
    </source>
</evidence>
<evidence type="ECO:0000256" key="6">
    <source>
        <dbReference type="ARBA" id="ARBA00022989"/>
    </source>
</evidence>
<evidence type="ECO:0000313" key="11">
    <source>
        <dbReference type="EMBL" id="CAH0385705.1"/>
    </source>
</evidence>
<gene>
    <name evidence="11" type="ORF">BEMITA_LOCUS4904</name>
</gene>
<feature type="transmembrane region" description="Helical" evidence="10">
    <location>
        <begin position="51"/>
        <end position="74"/>
    </location>
</feature>
<keyword evidence="5 10" id="KW-0812">Transmembrane</keyword>
<dbReference type="Proteomes" id="UP001152759">
    <property type="component" value="Chromosome 2"/>
</dbReference>